<organism evidence="1 2">
    <name type="scientific">Saccharolobus caldissimus</name>
    <dbReference type="NCBI Taxonomy" id="1702097"/>
    <lineage>
        <taxon>Archaea</taxon>
        <taxon>Thermoproteota</taxon>
        <taxon>Thermoprotei</taxon>
        <taxon>Sulfolobales</taxon>
        <taxon>Sulfolobaceae</taxon>
        <taxon>Saccharolobus</taxon>
    </lineage>
</organism>
<accession>A0AAQ4CR23</accession>
<dbReference type="Gene3D" id="3.40.1260.10">
    <property type="entry name" value="DsrEFH-like"/>
    <property type="match status" value="1"/>
</dbReference>
<dbReference type="EMBL" id="AP025226">
    <property type="protein sequence ID" value="BDB98254.1"/>
    <property type="molecule type" value="Genomic_DNA"/>
</dbReference>
<dbReference type="GeneID" id="68866010"/>
<reference evidence="1 2" key="1">
    <citation type="journal article" date="2022" name="Microbiol. Resour. Announc.">
        <title>Complete Genome Sequence of the Hyperthermophilic and Acidophilic Archaeon Saccharolobus caldissimus Strain HS-3T.</title>
        <authorList>
            <person name="Sakai H.D."/>
            <person name="Kurosawa N."/>
        </authorList>
    </citation>
    <scope>NUCLEOTIDE SEQUENCE [LARGE SCALE GENOMIC DNA]</scope>
    <source>
        <strain evidence="1 2">JCM32116</strain>
    </source>
</reference>
<evidence type="ECO:0000313" key="1">
    <source>
        <dbReference type="EMBL" id="BDB98254.1"/>
    </source>
</evidence>
<protein>
    <recommendedName>
        <fullName evidence="3">DsrE family protein</fullName>
    </recommendedName>
</protein>
<dbReference type="InterPro" id="IPR027396">
    <property type="entry name" value="DsrEFH-like"/>
</dbReference>
<dbReference type="RefSeq" id="WP_229572167.1">
    <property type="nucleotide sequence ID" value="NZ_AP025226.1"/>
</dbReference>
<gene>
    <name evidence="1" type="ORF">SACC_12710</name>
</gene>
<dbReference type="Proteomes" id="UP001319921">
    <property type="component" value="Chromosome"/>
</dbReference>
<sequence>MEKGKYAFIIFSDPEIKSELVKAAHALHYALGLKEKGNEVIVYFEGLGEKILTLEPDYIKPVLNKAIKEGLIYGVCGYCASPPHLNIADKLRQKGYNLIGNENDHKDISEFIEKGYNVILV</sequence>
<evidence type="ECO:0000313" key="2">
    <source>
        <dbReference type="Proteomes" id="UP001319921"/>
    </source>
</evidence>
<evidence type="ECO:0008006" key="3">
    <source>
        <dbReference type="Google" id="ProtNLM"/>
    </source>
</evidence>
<dbReference type="KEGG" id="scas:SACC_12710"/>
<name>A0AAQ4CR23_9CREN</name>
<dbReference type="SUPFAM" id="SSF75169">
    <property type="entry name" value="DsrEFH-like"/>
    <property type="match status" value="1"/>
</dbReference>
<dbReference type="AlphaFoldDB" id="A0AAQ4CR23"/>
<keyword evidence="2" id="KW-1185">Reference proteome</keyword>
<proteinExistence type="predicted"/>